<proteinExistence type="predicted"/>
<dbReference type="EMBL" id="AWXZ01000007">
    <property type="protein sequence ID" value="ESR27177.1"/>
    <property type="molecule type" value="Genomic_DNA"/>
</dbReference>
<reference evidence="2 3" key="1">
    <citation type="journal article" date="2014" name="Genome Announc.">
        <title>Draft Genome Sequence of Lutibaculum baratangense Strain AMV1T, Isolated from a Mud Volcano in Andamans, India.</title>
        <authorList>
            <person name="Singh A."/>
            <person name="Sreenivas A."/>
            <person name="Sathyanarayana Reddy G."/>
            <person name="Pinnaka A.K."/>
            <person name="Shivaji S."/>
        </authorList>
    </citation>
    <scope>NUCLEOTIDE SEQUENCE [LARGE SCALE GENOMIC DNA]</scope>
    <source>
        <strain evidence="2 3">AMV1</strain>
    </source>
</reference>
<organism evidence="2 3">
    <name type="scientific">Lutibaculum baratangense AMV1</name>
    <dbReference type="NCBI Taxonomy" id="631454"/>
    <lineage>
        <taxon>Bacteria</taxon>
        <taxon>Pseudomonadati</taxon>
        <taxon>Pseudomonadota</taxon>
        <taxon>Alphaproteobacteria</taxon>
        <taxon>Hyphomicrobiales</taxon>
        <taxon>Tepidamorphaceae</taxon>
        <taxon>Lutibaculum</taxon>
    </lineage>
</organism>
<comment type="caution">
    <text evidence="2">The sequence shown here is derived from an EMBL/GenBank/DDBJ whole genome shotgun (WGS) entry which is preliminary data.</text>
</comment>
<evidence type="ECO:0000313" key="2">
    <source>
        <dbReference type="EMBL" id="ESR27177.1"/>
    </source>
</evidence>
<gene>
    <name evidence="2" type="ORF">N177_0156</name>
</gene>
<dbReference type="STRING" id="631454.N177_0156"/>
<keyword evidence="3" id="KW-1185">Reference proteome</keyword>
<accession>V4R5E8</accession>
<feature type="region of interest" description="Disordered" evidence="1">
    <location>
        <begin position="44"/>
        <end position="75"/>
    </location>
</feature>
<evidence type="ECO:0000313" key="3">
    <source>
        <dbReference type="Proteomes" id="UP000017819"/>
    </source>
</evidence>
<sequence length="75" mass="8002">MIAKFLLRRLPDSAEQDSLSFAIEAASVARHARPHDWARLRGELAVEAEQPSPSATGSGRRAGEEPSGSLAPSFS</sequence>
<dbReference type="Proteomes" id="UP000017819">
    <property type="component" value="Unassembled WGS sequence"/>
</dbReference>
<evidence type="ECO:0000256" key="1">
    <source>
        <dbReference type="SAM" id="MobiDB-lite"/>
    </source>
</evidence>
<protein>
    <submittedName>
        <fullName evidence="2">Uncharacterized protein</fullName>
    </submittedName>
</protein>
<dbReference type="AlphaFoldDB" id="V4R5E8"/>
<name>V4R5E8_9HYPH</name>
<dbReference type="RefSeq" id="WP_023430313.1">
    <property type="nucleotide sequence ID" value="NZ_AWXZ01000007.1"/>
</dbReference>